<accession>A0A835SPT6</accession>
<feature type="region of interest" description="Disordered" evidence="1">
    <location>
        <begin position="698"/>
        <end position="718"/>
    </location>
</feature>
<reference evidence="2" key="1">
    <citation type="journal article" date="2020" name="bioRxiv">
        <title>Comparative genomics of Chlamydomonas.</title>
        <authorList>
            <person name="Craig R.J."/>
            <person name="Hasan A.R."/>
            <person name="Ness R.W."/>
            <person name="Keightley P.D."/>
        </authorList>
    </citation>
    <scope>NUCLEOTIDE SEQUENCE</scope>
    <source>
        <strain evidence="2">SAG 7.73</strain>
    </source>
</reference>
<dbReference type="EMBL" id="JAEHOC010000025">
    <property type="protein sequence ID" value="KAG2431092.1"/>
    <property type="molecule type" value="Genomic_DNA"/>
</dbReference>
<comment type="caution">
    <text evidence="2">The sequence shown here is derived from an EMBL/GenBank/DDBJ whole genome shotgun (WGS) entry which is preliminary data.</text>
</comment>
<protein>
    <submittedName>
        <fullName evidence="2">Uncharacterized protein</fullName>
    </submittedName>
</protein>
<proteinExistence type="predicted"/>
<organism evidence="2 3">
    <name type="scientific">Chlamydomonas incerta</name>
    <dbReference type="NCBI Taxonomy" id="51695"/>
    <lineage>
        <taxon>Eukaryota</taxon>
        <taxon>Viridiplantae</taxon>
        <taxon>Chlorophyta</taxon>
        <taxon>core chlorophytes</taxon>
        <taxon>Chlorophyceae</taxon>
        <taxon>CS clade</taxon>
        <taxon>Chlamydomonadales</taxon>
        <taxon>Chlamydomonadaceae</taxon>
        <taxon>Chlamydomonas</taxon>
    </lineage>
</organism>
<sequence>MMQALNLLDVLRQLDVRAVDRILDADLDSEFSWTGARLACTGLRDFVDSNILTVELRLNWDATMRQTRRVRSITSLLARFRRCQSLDVEFFKAEGGDGIQHPSLLAALCVAGVGADVARNITALSLKGALDLPTLATVSLVLAGTLQQVHTLKLNTSPCGAGDFRNLYAIFSALRGSFPALHELCLPAMACLRGLEAFAGSALHTVRVMSGSPGFLRLSHVRSLLRLSQLRHIDLHGKDWDARWDCIVGDAVWDDLNAGEDAEDAADEGILAGADADLAALGGLGEKAVQELWALRLLLASAPPALERLQMDWLVEEVNLVDGRITSAVTTTYCGEPNHLCHAASVLLPPRGRRLPLLEVRWQVAYVEADPAGVASLLQPHTAFARLLAKCDRVELGALRLRLDSVHLGIEAAAAAAVAALQAVMRALGGGLPERLELNGPCWGCKLQLRPRCQSGGGAAAAGGRGGSGRRGAGGAAAAAPAAVMGLTAEQLLRRAADKIWAAASVHDAASVAEAAMDAYAAAGAADSQQRRAPYSKLERMDVLLRGPFLWQLTCGPRGTRRLTDWLGLVAAGPTGPPLPPQLPAGAAGATCRSCSCSCAACGYGCAMAVVTCDCPFTALQLHRAAAAAARMTPSGLQVSAAQAGSKDRWRDAIVEAMEDLWNDHISSAPQPAAAAARAAAAGTAARTCVEVGCPAGEPRRAPGGRPAGDAAAGGGDGGGDDDLQALLRLLSLVGQAHAAVVVVELDEP</sequence>
<dbReference type="AlphaFoldDB" id="A0A835SPT6"/>
<dbReference type="OrthoDB" id="559197at2759"/>
<keyword evidence="3" id="KW-1185">Reference proteome</keyword>
<evidence type="ECO:0000256" key="1">
    <source>
        <dbReference type="SAM" id="MobiDB-lite"/>
    </source>
</evidence>
<evidence type="ECO:0000313" key="3">
    <source>
        <dbReference type="Proteomes" id="UP000650467"/>
    </source>
</evidence>
<evidence type="ECO:0000313" key="2">
    <source>
        <dbReference type="EMBL" id="KAG2431092.1"/>
    </source>
</evidence>
<dbReference type="Proteomes" id="UP000650467">
    <property type="component" value="Unassembled WGS sequence"/>
</dbReference>
<gene>
    <name evidence="2" type="ORF">HXX76_009624</name>
</gene>
<feature type="compositionally biased region" description="Low complexity" evidence="1">
    <location>
        <begin position="702"/>
        <end position="711"/>
    </location>
</feature>
<name>A0A835SPT6_CHLIN</name>